<protein>
    <submittedName>
        <fullName evidence="2">DUF45 domain-containing protein</fullName>
    </submittedName>
</protein>
<dbReference type="EMBL" id="WTYW01000001">
    <property type="protein sequence ID" value="MXO84472.1"/>
    <property type="molecule type" value="Genomic_DNA"/>
</dbReference>
<dbReference type="Proteomes" id="UP000433104">
    <property type="component" value="Unassembled WGS sequence"/>
</dbReference>
<gene>
    <name evidence="2" type="ORF">GRI38_00270</name>
</gene>
<organism evidence="2 3">
    <name type="scientific">Parapontixanthobacter aurantiacus</name>
    <dbReference type="NCBI Taxonomy" id="1463599"/>
    <lineage>
        <taxon>Bacteria</taxon>
        <taxon>Pseudomonadati</taxon>
        <taxon>Pseudomonadota</taxon>
        <taxon>Alphaproteobacteria</taxon>
        <taxon>Sphingomonadales</taxon>
        <taxon>Erythrobacteraceae</taxon>
        <taxon>Parapontixanthobacter</taxon>
    </lineage>
</organism>
<dbReference type="Pfam" id="PF01863">
    <property type="entry name" value="YgjP-like"/>
    <property type="match status" value="1"/>
</dbReference>
<keyword evidence="3" id="KW-1185">Reference proteome</keyword>
<dbReference type="InterPro" id="IPR053136">
    <property type="entry name" value="UTP_pyrophosphatase-like"/>
</dbReference>
<evidence type="ECO:0000313" key="3">
    <source>
        <dbReference type="Proteomes" id="UP000433104"/>
    </source>
</evidence>
<comment type="caution">
    <text evidence="2">The sequence shown here is derived from an EMBL/GenBank/DDBJ whole genome shotgun (WGS) entry which is preliminary data.</text>
</comment>
<proteinExistence type="predicted"/>
<dbReference type="AlphaFoldDB" id="A0A844ZAZ6"/>
<dbReference type="CDD" id="cd07344">
    <property type="entry name" value="M48_yhfN_like"/>
    <property type="match status" value="1"/>
</dbReference>
<dbReference type="Gene3D" id="3.30.2010.10">
    <property type="entry name" value="Metalloproteases ('zincins'), catalytic domain"/>
    <property type="match status" value="1"/>
</dbReference>
<sequence length="245" mass="27575">MIEWLRHAATDPSVVVGSETLPILMTRKPRARRLIMRLAENGRAVEVTLPTRVPSAEAIRFVESRRDWLAQQLAKRRAMREPMAGGTVLYRGSPLPFERREGWPRNPRLLFDDEGPMRLELGGPQEGVATRLGKWLEGEATSLMSADLQHYCHAAGVAVPRLALSRAKRRWGSCSSKGTLRVNWRLVQAPDAVRRSVVAHEVAHLVHFDHSPRFHALLADIYEGDLPAANRWLKANGPDLYIDFG</sequence>
<name>A0A844ZAZ6_9SPHN</name>
<evidence type="ECO:0000313" key="2">
    <source>
        <dbReference type="EMBL" id="MXO84472.1"/>
    </source>
</evidence>
<dbReference type="PANTHER" id="PTHR30399:SF1">
    <property type="entry name" value="UTP PYROPHOSPHATASE"/>
    <property type="match status" value="1"/>
</dbReference>
<dbReference type="RefSeq" id="WP_160681045.1">
    <property type="nucleotide sequence ID" value="NZ_WTYW01000001.1"/>
</dbReference>
<evidence type="ECO:0000259" key="1">
    <source>
        <dbReference type="Pfam" id="PF01863"/>
    </source>
</evidence>
<reference evidence="2 3" key="1">
    <citation type="submission" date="2019-12" db="EMBL/GenBank/DDBJ databases">
        <title>Genomic-based taxomic classification of the family Erythrobacteraceae.</title>
        <authorList>
            <person name="Xu L."/>
        </authorList>
    </citation>
    <scope>NUCLEOTIDE SEQUENCE [LARGE SCALE GENOMIC DNA]</scope>
    <source>
        <strain evidence="2 3">MCCC 1A09962</strain>
    </source>
</reference>
<accession>A0A844ZAZ6</accession>
<dbReference type="InterPro" id="IPR002725">
    <property type="entry name" value="YgjP-like_metallopeptidase"/>
</dbReference>
<feature type="domain" description="YgjP-like metallopeptidase" evidence="1">
    <location>
        <begin position="37"/>
        <end position="235"/>
    </location>
</feature>
<dbReference type="PANTHER" id="PTHR30399">
    <property type="entry name" value="UNCHARACTERIZED PROTEIN YGJP"/>
    <property type="match status" value="1"/>
</dbReference>
<dbReference type="OrthoDB" id="9795402at2"/>